<dbReference type="SUPFAM" id="SSF53850">
    <property type="entry name" value="Periplasmic binding protein-like II"/>
    <property type="match status" value="1"/>
</dbReference>
<name>A0A1W2H0T4_9BACT</name>
<feature type="binding site" evidence="3">
    <location>
        <position position="236"/>
    </location>
    <ligand>
        <name>Fe cation</name>
        <dbReference type="ChEBI" id="CHEBI:24875"/>
    </ligand>
</feature>
<evidence type="ECO:0000313" key="5">
    <source>
        <dbReference type="Proteomes" id="UP000192333"/>
    </source>
</evidence>
<dbReference type="PANTHER" id="PTHR30006">
    <property type="entry name" value="THIAMINE-BINDING PERIPLASMIC PROTEIN-RELATED"/>
    <property type="match status" value="1"/>
</dbReference>
<organism evidence="4 5">
    <name type="scientific">Aquiflexum balticum DSM 16537</name>
    <dbReference type="NCBI Taxonomy" id="758820"/>
    <lineage>
        <taxon>Bacteria</taxon>
        <taxon>Pseudomonadati</taxon>
        <taxon>Bacteroidota</taxon>
        <taxon>Cytophagia</taxon>
        <taxon>Cytophagales</taxon>
        <taxon>Cyclobacteriaceae</taxon>
        <taxon>Aquiflexum</taxon>
    </lineage>
</organism>
<keyword evidence="5" id="KW-1185">Reference proteome</keyword>
<evidence type="ECO:0000313" key="4">
    <source>
        <dbReference type="EMBL" id="SMD42557.1"/>
    </source>
</evidence>
<keyword evidence="3" id="KW-0479">Metal-binding</keyword>
<proteinExistence type="inferred from homology"/>
<dbReference type="Proteomes" id="UP000192333">
    <property type="component" value="Chromosome I"/>
</dbReference>
<dbReference type="Gene3D" id="3.40.190.10">
    <property type="entry name" value="Periplasmic binding protein-like II"/>
    <property type="match status" value="2"/>
</dbReference>
<sequence>MINFALSTIYIMLKNILKSTLIASFGAILFSCGSGTEKQEEVNVYTHRHYEADQKLFDMFTEKTGIKVNVVSASADELIQKLELEGVNSPADVLITVDAGRLHRAEEKDLLQSVNSENLNANIPAKFRDPEGFWFGLTYRARIIAYSKERVNPEELSSYEALTEPQWKGRVLTRSSENIYNQSLLASIIAHHGKEGAEQWAAGLLENMARAPKGSDRDQVKAVASGEGDVAIVNTYYIGIMLNDANEEERKAADKISIFFPNQSDRGTHINISGAAVTKYAPNKENAIKLIEFLSNEEAQGLLSNINFEYPVNPKVEFSEMLKSWGSFKADDLNLSVLGDNNNDAVMIFDKVGWK</sequence>
<dbReference type="GO" id="GO:0030288">
    <property type="term" value="C:outer membrane-bounded periplasmic space"/>
    <property type="evidence" value="ECO:0007669"/>
    <property type="project" value="TreeGrafter"/>
</dbReference>
<evidence type="ECO:0000256" key="2">
    <source>
        <dbReference type="ARBA" id="ARBA00022729"/>
    </source>
</evidence>
<evidence type="ECO:0000256" key="1">
    <source>
        <dbReference type="ARBA" id="ARBA00008520"/>
    </source>
</evidence>
<dbReference type="STRING" id="758820.SAMN00777080_1117"/>
<dbReference type="PANTHER" id="PTHR30006:SF15">
    <property type="entry name" value="IRON-UTILIZATION PERIPLASMIC PROTEIN"/>
    <property type="match status" value="1"/>
</dbReference>
<keyword evidence="2" id="KW-0732">Signal</keyword>
<feature type="binding site" evidence="3">
    <location>
        <position position="237"/>
    </location>
    <ligand>
        <name>Fe cation</name>
        <dbReference type="ChEBI" id="CHEBI:24875"/>
    </ligand>
</feature>
<dbReference type="AlphaFoldDB" id="A0A1W2H0T4"/>
<dbReference type="GO" id="GO:0046872">
    <property type="term" value="F:metal ion binding"/>
    <property type="evidence" value="ECO:0007669"/>
    <property type="project" value="UniProtKB-KW"/>
</dbReference>
<comment type="similarity">
    <text evidence="1">Belongs to the bacterial solute-binding protein 1 family.</text>
</comment>
<dbReference type="EMBL" id="LT838813">
    <property type="protein sequence ID" value="SMD42557.1"/>
    <property type="molecule type" value="Genomic_DNA"/>
</dbReference>
<protein>
    <submittedName>
        <fullName evidence="4">Iron(III) transport system substrate-binding protein</fullName>
    </submittedName>
</protein>
<dbReference type="InterPro" id="IPR026045">
    <property type="entry name" value="Ferric-bd"/>
</dbReference>
<dbReference type="Pfam" id="PF13343">
    <property type="entry name" value="SBP_bac_6"/>
    <property type="match status" value="1"/>
</dbReference>
<reference evidence="5" key="1">
    <citation type="submission" date="2017-04" db="EMBL/GenBank/DDBJ databases">
        <authorList>
            <person name="Varghese N."/>
            <person name="Submissions S."/>
        </authorList>
    </citation>
    <scope>NUCLEOTIDE SEQUENCE [LARGE SCALE GENOMIC DNA]</scope>
    <source>
        <strain evidence="5">DSM 16537</strain>
    </source>
</reference>
<feature type="binding site" evidence="3">
    <location>
        <position position="49"/>
    </location>
    <ligand>
        <name>Fe cation</name>
        <dbReference type="ChEBI" id="CHEBI:24875"/>
    </ligand>
</feature>
<accession>A0A1W2H0T4</accession>
<keyword evidence="3" id="KW-0408">Iron</keyword>
<dbReference type="CDD" id="cd13542">
    <property type="entry name" value="PBP2_FutA1_ilke"/>
    <property type="match status" value="1"/>
</dbReference>
<gene>
    <name evidence="4" type="ORF">SAMN00777080_1117</name>
</gene>
<evidence type="ECO:0000256" key="3">
    <source>
        <dbReference type="PIRSR" id="PIRSR002825-1"/>
    </source>
</evidence>
<dbReference type="RefSeq" id="WP_084119343.1">
    <property type="nucleotide sequence ID" value="NZ_LT838813.1"/>
</dbReference>
<dbReference type="PIRSF" id="PIRSF002825">
    <property type="entry name" value="CfbpA"/>
    <property type="match status" value="1"/>
</dbReference>